<keyword evidence="3 6" id="KW-0812">Transmembrane</keyword>
<feature type="transmembrane region" description="Helical" evidence="6">
    <location>
        <begin position="329"/>
        <end position="351"/>
    </location>
</feature>
<evidence type="ECO:0000256" key="2">
    <source>
        <dbReference type="ARBA" id="ARBA00010487"/>
    </source>
</evidence>
<dbReference type="InterPro" id="IPR051584">
    <property type="entry name" value="GPCR-associated_LMBR1"/>
</dbReference>
<organism evidence="7 8">
    <name type="scientific">Angiostrongylus cantonensis</name>
    <name type="common">Rat lungworm</name>
    <dbReference type="NCBI Taxonomy" id="6313"/>
    <lineage>
        <taxon>Eukaryota</taxon>
        <taxon>Metazoa</taxon>
        <taxon>Ecdysozoa</taxon>
        <taxon>Nematoda</taxon>
        <taxon>Chromadorea</taxon>
        <taxon>Rhabditida</taxon>
        <taxon>Rhabditina</taxon>
        <taxon>Rhabditomorpha</taxon>
        <taxon>Strongyloidea</taxon>
        <taxon>Metastrongylidae</taxon>
        <taxon>Angiostrongylus</taxon>
    </lineage>
</organism>
<evidence type="ECO:0000313" key="7">
    <source>
        <dbReference type="Proteomes" id="UP000035642"/>
    </source>
</evidence>
<comment type="subcellular location">
    <subcellularLocation>
        <location evidence="1">Membrane</location>
        <topology evidence="1">Multi-pass membrane protein</topology>
    </subcellularLocation>
</comment>
<keyword evidence="7" id="KW-1185">Reference proteome</keyword>
<keyword evidence="5 6" id="KW-0472">Membrane</keyword>
<reference evidence="8" key="2">
    <citation type="submission" date="2017-02" db="UniProtKB">
        <authorList>
            <consortium name="WormBaseParasite"/>
        </authorList>
    </citation>
    <scope>IDENTIFICATION</scope>
</reference>
<feature type="transmembrane region" description="Helical" evidence="6">
    <location>
        <begin position="7"/>
        <end position="27"/>
    </location>
</feature>
<sequence length="508" mass="58091">MGAGPLLIELVAVFVLTSVLLNKYTAWQRHHPTVILSAFIGWCFSFVIIFVLPLDVAITIYNRCEVENARSLNSTDVVSSLCEKPDGYVPNAVLLYLWRIVYWTIVLPFMQSFVNAGDFTVYGKMRAALFQNAVYYGIYLLVFSILLVYAIIKGYGFVEFPRGLWNMGNRDYLLSKTYFNIDKIFSDKNETEEALKDAYREARTVLNVLKNEHGTREKAQMIISRFPEEVIEELFPARSAIEFSSLNASDIRSVNSDTYLIRLHKRVISAVQNHHRTTAQWRSLINKALYLENIAQAEISGHLERSSSFVPENVRYFWLVLAQRPLCKLVSVVLMCMTVFIVISECTFFIVNPTLTPAGIYYHLDPNRHTDANSLLFSAKLLCRLTPPVCLNFLGMIHLDSHITMAKGFGVETQFTRLMGHLDVIPILATGINVYLPICILVFCAATYFRIGTYLLHNLGFDQFVVADEFTQEMVTSGRALVQLERNSFNRKKERLRREEEWSGRLGV</sequence>
<name>A0A0K0CZV9_ANGCA</name>
<proteinExistence type="inferred from homology"/>
<dbReference type="InterPro" id="IPR006876">
    <property type="entry name" value="LMBR1-like_membr_prot"/>
</dbReference>
<evidence type="ECO:0000256" key="6">
    <source>
        <dbReference type="SAM" id="Phobius"/>
    </source>
</evidence>
<dbReference type="STRING" id="6313.A0A0K0CZV9"/>
<feature type="transmembrane region" description="Helical" evidence="6">
    <location>
        <begin position="133"/>
        <end position="152"/>
    </location>
</feature>
<keyword evidence="4 6" id="KW-1133">Transmembrane helix</keyword>
<dbReference type="WBParaSite" id="ACAC_0000330401-mRNA-1">
    <property type="protein sequence ID" value="ACAC_0000330401-mRNA-1"/>
    <property type="gene ID" value="ACAC_0000330401"/>
</dbReference>
<evidence type="ECO:0000256" key="1">
    <source>
        <dbReference type="ARBA" id="ARBA00004141"/>
    </source>
</evidence>
<evidence type="ECO:0000256" key="4">
    <source>
        <dbReference type="ARBA" id="ARBA00022989"/>
    </source>
</evidence>
<accession>A0A0K0CZV9</accession>
<dbReference type="PANTHER" id="PTHR21355:SF0">
    <property type="entry name" value="G-PROTEIN COUPLED RECEPTOR-ASSOCIATED PROTEIN LMBRD2"/>
    <property type="match status" value="1"/>
</dbReference>
<dbReference type="AlphaFoldDB" id="A0A0K0CZV9"/>
<dbReference type="Pfam" id="PF04791">
    <property type="entry name" value="LMBR1"/>
    <property type="match status" value="2"/>
</dbReference>
<dbReference type="PANTHER" id="PTHR21355">
    <property type="entry name" value="G-PROTEIN COUPLED RECEPTOR-ASSOCIATED PROTEIN LMBRD2"/>
    <property type="match status" value="1"/>
</dbReference>
<dbReference type="GO" id="GO:0016020">
    <property type="term" value="C:membrane"/>
    <property type="evidence" value="ECO:0007669"/>
    <property type="project" value="UniProtKB-SubCell"/>
</dbReference>
<reference evidence="7" key="1">
    <citation type="submission" date="2012-09" db="EMBL/GenBank/DDBJ databases">
        <authorList>
            <person name="Martin A.A."/>
        </authorList>
    </citation>
    <scope>NUCLEOTIDE SEQUENCE</scope>
</reference>
<evidence type="ECO:0000313" key="8">
    <source>
        <dbReference type="WBParaSite" id="ACAC_0000330401-mRNA-1"/>
    </source>
</evidence>
<feature type="transmembrane region" description="Helical" evidence="6">
    <location>
        <begin position="424"/>
        <end position="449"/>
    </location>
</feature>
<feature type="transmembrane region" description="Helical" evidence="6">
    <location>
        <begin position="39"/>
        <end position="61"/>
    </location>
</feature>
<protein>
    <submittedName>
        <fullName evidence="8">LMBR1 domain-containing protein 2</fullName>
    </submittedName>
</protein>
<evidence type="ECO:0000256" key="3">
    <source>
        <dbReference type="ARBA" id="ARBA00022692"/>
    </source>
</evidence>
<comment type="similarity">
    <text evidence="2">Belongs to the LIMR family.</text>
</comment>
<dbReference type="Proteomes" id="UP000035642">
    <property type="component" value="Unassembled WGS sequence"/>
</dbReference>
<feature type="transmembrane region" description="Helical" evidence="6">
    <location>
        <begin position="93"/>
        <end position="113"/>
    </location>
</feature>
<evidence type="ECO:0000256" key="5">
    <source>
        <dbReference type="ARBA" id="ARBA00023136"/>
    </source>
</evidence>